<accession>A0AAV2Z7A2</accession>
<feature type="domain" description="WLGC" evidence="2">
    <location>
        <begin position="705"/>
        <end position="741"/>
    </location>
</feature>
<feature type="domain" description="WLGC" evidence="2">
    <location>
        <begin position="1454"/>
        <end position="1518"/>
    </location>
</feature>
<dbReference type="InterPro" id="IPR032675">
    <property type="entry name" value="LRR_dom_sf"/>
</dbReference>
<evidence type="ECO:0000259" key="2">
    <source>
        <dbReference type="Pfam" id="PF26605"/>
    </source>
</evidence>
<keyword evidence="4" id="KW-1185">Reference proteome</keyword>
<dbReference type="InterPro" id="IPR058256">
    <property type="entry name" value="WLGC"/>
</dbReference>
<evidence type="ECO:0000256" key="1">
    <source>
        <dbReference type="SAM" id="Phobius"/>
    </source>
</evidence>
<name>A0AAV2Z7A2_9STRA</name>
<dbReference type="Pfam" id="PF26605">
    <property type="entry name" value="WLGC"/>
    <property type="match status" value="2"/>
</dbReference>
<feature type="transmembrane region" description="Helical" evidence="1">
    <location>
        <begin position="991"/>
        <end position="1009"/>
    </location>
</feature>
<feature type="transmembrane region" description="Helical" evidence="1">
    <location>
        <begin position="54"/>
        <end position="82"/>
    </location>
</feature>
<dbReference type="PANTHER" id="PTHR45752">
    <property type="entry name" value="LEUCINE-RICH REPEAT-CONTAINING"/>
    <property type="match status" value="1"/>
</dbReference>
<dbReference type="Proteomes" id="UP001146120">
    <property type="component" value="Unassembled WGS sequence"/>
</dbReference>
<feature type="transmembrane region" description="Helical" evidence="1">
    <location>
        <begin position="255"/>
        <end position="279"/>
    </location>
</feature>
<feature type="transmembrane region" description="Helical" evidence="1">
    <location>
        <begin position="398"/>
        <end position="422"/>
    </location>
</feature>
<dbReference type="Gene3D" id="3.80.10.10">
    <property type="entry name" value="Ribonuclease Inhibitor"/>
    <property type="match status" value="2"/>
</dbReference>
<reference evidence="3" key="1">
    <citation type="submission" date="2022-11" db="EMBL/GenBank/DDBJ databases">
        <authorList>
            <person name="Morgan W.R."/>
            <person name="Tartar A."/>
        </authorList>
    </citation>
    <scope>NUCLEOTIDE SEQUENCE</scope>
    <source>
        <strain evidence="3">ARSEF 373</strain>
    </source>
</reference>
<feature type="transmembrane region" description="Helical" evidence="1">
    <location>
        <begin position="878"/>
        <end position="902"/>
    </location>
</feature>
<keyword evidence="1" id="KW-0472">Membrane</keyword>
<dbReference type="EMBL" id="DAKRPA010000062">
    <property type="protein sequence ID" value="DBA00530.1"/>
    <property type="molecule type" value="Genomic_DNA"/>
</dbReference>
<protein>
    <recommendedName>
        <fullName evidence="2">WLGC domain-containing protein</fullName>
    </recommendedName>
</protein>
<feature type="transmembrane region" description="Helical" evidence="1">
    <location>
        <begin position="113"/>
        <end position="142"/>
    </location>
</feature>
<gene>
    <name evidence="3" type="ORF">N0F65_006434</name>
</gene>
<evidence type="ECO:0000313" key="4">
    <source>
        <dbReference type="Proteomes" id="UP001146120"/>
    </source>
</evidence>
<feature type="transmembrane region" description="Helical" evidence="1">
    <location>
        <begin position="1029"/>
        <end position="1049"/>
    </location>
</feature>
<dbReference type="PANTHER" id="PTHR45752:SF187">
    <property type="entry name" value="LEUCINE-RICH REPEAT AND IQ DOMAIN-CONTAINING PROTEIN 4"/>
    <property type="match status" value="1"/>
</dbReference>
<proteinExistence type="predicted"/>
<keyword evidence="1" id="KW-1133">Transmembrane helix</keyword>
<organism evidence="3 4">
    <name type="scientific">Lagenidium giganteum</name>
    <dbReference type="NCBI Taxonomy" id="4803"/>
    <lineage>
        <taxon>Eukaryota</taxon>
        <taxon>Sar</taxon>
        <taxon>Stramenopiles</taxon>
        <taxon>Oomycota</taxon>
        <taxon>Peronosporomycetes</taxon>
        <taxon>Pythiales</taxon>
        <taxon>Pythiaceae</taxon>
    </lineage>
</organism>
<feature type="transmembrane region" description="Helical" evidence="1">
    <location>
        <begin position="224"/>
        <end position="243"/>
    </location>
</feature>
<evidence type="ECO:0000313" key="3">
    <source>
        <dbReference type="EMBL" id="DBA00530.1"/>
    </source>
</evidence>
<sequence>MPVLAEILETDMAAIDADLPIDAPSPLPSTFAAVLQQRQPQSQHRSRHYGPTKFINTFGWLGVPMVLVFIVCAAWTFILAYVQVYPSETANYIMNTTQFDEGEFWLLPYVSSGITACAVVLLSSYGIGYVGLVLLMVAPELVSKYGRMVRRRRPTARGRFRLARNSMVIAKAPHRAEPTLRSVLYKHFGPHGTYARLTAAVLDLPKLVFQSVVLITYLQTGLPLPLIICYLVMLCANWVISAYRHQRHGKDPRLVAARLLYLFDLFFAVFAPLIIFVYACVTFQFDRAAFQVRLDVFPPGSYENAAVLYGDPTQISRFRIAFHSLQYSSASSLVVKSVLNYLSLYKWYKVITILQEQQQQHQTSSLGHGGGLHGAHAGHHVRGGLPRSTRSQVVRQRLIQLAVPVTFLLIGIALCVYTGIAISSSQRACHRYSQCTVMSYQWQARKKQCPCLVFIDRTTPTSWAEWADPMDISLELGQVAMSGDLHIVQVVNRKLPQLPMELRRCTNLEQLTLLYTKTEMIPDWLSELSMMQRLHYEAHPLQMIPNLDAGLFSDMPSLTLLHLGGIRSIPAVPSLANLSRLRYLVIALGHSLTELPSFTDLRDLVWLSIVDTYHVSRIPSVAHLTNLKSFALIGRNEVCCNGFISNTCNLTDFQCLPRSNERATSCINDRWTPEDWTVIRKTGAALCNSSSGHDLDEYVLTSTTTDVACGGIMYKQCTLFGMTGICFNTRMQAISCDVSASTAGDAVHKDADVQFARPSAGDHRSALDSVVRTDIVDSSNVAFTAPALEATVLAPSSAGAPTALAKSSPTHTLRRPGFFDHFGWLGLPMVLMLLMCSIWSFILAFVQIHPTDTANYIMNTASFSDGEFWLLPHVPKGVAIASAVLLSVFGTGYLALVAMMILPSTAATFQRYRRVKQPMVLSSASSFRFRRARNSIAVARVPRRSELAMVVAAHRLFGPHGKYAQLLTAALDLPKLVFQSVVLVSYLQNGFPLPLIIFYLVMLCINWYITSYRHYRLNKDPDYIAARLLYLFDLFFAVFSPLVVLIYAASTFEFDRAGFQVRFDTLNLGSYERKANLFADPTQTSRFRFAFHSLQYTSASSLIGKSALNLLSIYKWHKVLAILLSKPPHTSTHSPPRGHHVASLPDKAIRVIVPCLFVAIGTGIAIYTIVAVATSSHWCSRIHECAVQSYRWQAQAHECACLVFVERHTPVTWADWQSPVDVSDHLGTLAAAGDLRIVQIINRAVPRLPVELRKCSQLEQLILIYTKTEEIPSWLGELTELEYFHYEGDFVKSIPSLPPNLFDKMPSLTLLQLGGIPNVTSIPSLATPRSLRYLVLVIVSSLVELPDLTGQTNLVFLSIVGAERVQRLPSVASLSSLKSFALVGRNPVCCNGFLYGTCDLSNYHCYKRANEPAVPCTNEHWSSDDWRVMNNSFAVVCATKSGDVEDSVITRESTDVACGGIMYKQCSWKNVTGMCFNARMQAISCDTSGEYQPMREKEIALGVGTPCNASIEAWLGCKS</sequence>
<keyword evidence="1" id="KW-0812">Transmembrane</keyword>
<comment type="caution">
    <text evidence="3">The sequence shown here is derived from an EMBL/GenBank/DDBJ whole genome shotgun (WGS) entry which is preliminary data.</text>
</comment>
<dbReference type="SUPFAM" id="SSF52058">
    <property type="entry name" value="L domain-like"/>
    <property type="match status" value="2"/>
</dbReference>
<feature type="transmembrane region" description="Helical" evidence="1">
    <location>
        <begin position="822"/>
        <end position="848"/>
    </location>
</feature>
<reference evidence="3" key="2">
    <citation type="journal article" date="2023" name="Microbiol Resour">
        <title>Decontamination and Annotation of the Draft Genome Sequence of the Oomycete Lagenidium giganteum ARSEF 373.</title>
        <authorList>
            <person name="Morgan W.R."/>
            <person name="Tartar A."/>
        </authorList>
    </citation>
    <scope>NUCLEOTIDE SEQUENCE</scope>
    <source>
        <strain evidence="3">ARSEF 373</strain>
    </source>
</reference>
<dbReference type="InterPro" id="IPR050715">
    <property type="entry name" value="LRR-SigEffector_domain"/>
</dbReference>